<organism evidence="2 3">
    <name type="scientific">Ectocarpus siliculosus</name>
    <name type="common">Brown alga</name>
    <name type="synonym">Conferva siliculosa</name>
    <dbReference type="NCBI Taxonomy" id="2880"/>
    <lineage>
        <taxon>Eukaryota</taxon>
        <taxon>Sar</taxon>
        <taxon>Stramenopiles</taxon>
        <taxon>Ochrophyta</taxon>
        <taxon>PX clade</taxon>
        <taxon>Phaeophyceae</taxon>
        <taxon>Ectocarpales</taxon>
        <taxon>Ectocarpaceae</taxon>
        <taxon>Ectocarpus</taxon>
    </lineage>
</organism>
<name>D7G4M6_ECTSI</name>
<keyword evidence="3" id="KW-1185">Reference proteome</keyword>
<accession>D7G4M6</accession>
<feature type="compositionally biased region" description="Low complexity" evidence="1">
    <location>
        <begin position="46"/>
        <end position="58"/>
    </location>
</feature>
<evidence type="ECO:0000313" key="2">
    <source>
        <dbReference type="EMBL" id="CBJ48929.1"/>
    </source>
</evidence>
<dbReference type="EMBL" id="FN649760">
    <property type="protein sequence ID" value="CBJ48929.1"/>
    <property type="molecule type" value="Genomic_DNA"/>
</dbReference>
<feature type="region of interest" description="Disordered" evidence="1">
    <location>
        <begin position="115"/>
        <end position="206"/>
    </location>
</feature>
<feature type="compositionally biased region" description="Low complexity" evidence="1">
    <location>
        <begin position="319"/>
        <end position="331"/>
    </location>
</feature>
<feature type="compositionally biased region" description="Basic and acidic residues" evidence="1">
    <location>
        <begin position="252"/>
        <end position="261"/>
    </location>
</feature>
<gene>
    <name evidence="2" type="ORF">Esi_0057_0130</name>
</gene>
<dbReference type="AlphaFoldDB" id="D7G4M6"/>
<sequence length="381" mass="38560">MCGKVLDPGSEDKSKDAAAADATAAEGQSTPEESHGRRKGLGHQFSSGNSDGNSDAGAVDSMDPDMAEGLWRGSSGDFEKGRPVPPGFWRRHSKGRLSWSDDYQGGCLAEYYEDERSRMVSESSSVPPGDTDVSTSAPAAGVAAAREEGGGAAGSRADSCIVQSCRSQGGGSTTAAASPSPNATKQPEKGSEPPGLSTGQDEDGDVFHSALQLVDEDDDLGGLDGGCAALVRRDTFYGDVQIPPMRVLDSPSQEKMEDRNVRFSAAKGGSGGGAAASSLGGEPAKHEQSEGSGCRGGQGGGAAAGDTGVAADSGGGTGTPTAGTSPGTWSPQWGWYVTMTPPQDQYPAQQFPIPGAKPPTPTASAAASDVHTSAKGRPPRP</sequence>
<evidence type="ECO:0000256" key="1">
    <source>
        <dbReference type="SAM" id="MobiDB-lite"/>
    </source>
</evidence>
<reference evidence="2 3" key="1">
    <citation type="journal article" date="2010" name="Nature">
        <title>The Ectocarpus genome and the independent evolution of multicellularity in brown algae.</title>
        <authorList>
            <person name="Cock J.M."/>
            <person name="Sterck L."/>
            <person name="Rouze P."/>
            <person name="Scornet D."/>
            <person name="Allen A.E."/>
            <person name="Amoutzias G."/>
            <person name="Anthouard V."/>
            <person name="Artiguenave F."/>
            <person name="Aury J.M."/>
            <person name="Badger J.H."/>
            <person name="Beszteri B."/>
            <person name="Billiau K."/>
            <person name="Bonnet E."/>
            <person name="Bothwell J.H."/>
            <person name="Bowler C."/>
            <person name="Boyen C."/>
            <person name="Brownlee C."/>
            <person name="Carrano C.J."/>
            <person name="Charrier B."/>
            <person name="Cho G.Y."/>
            <person name="Coelho S.M."/>
            <person name="Collen J."/>
            <person name="Corre E."/>
            <person name="Da Silva C."/>
            <person name="Delage L."/>
            <person name="Delaroque N."/>
            <person name="Dittami S.M."/>
            <person name="Doulbeau S."/>
            <person name="Elias M."/>
            <person name="Farnham G."/>
            <person name="Gachon C.M."/>
            <person name="Gschloessl B."/>
            <person name="Heesch S."/>
            <person name="Jabbari K."/>
            <person name="Jubin C."/>
            <person name="Kawai H."/>
            <person name="Kimura K."/>
            <person name="Kloareg B."/>
            <person name="Kupper F.C."/>
            <person name="Lang D."/>
            <person name="Le Bail A."/>
            <person name="Leblanc C."/>
            <person name="Lerouge P."/>
            <person name="Lohr M."/>
            <person name="Lopez P.J."/>
            <person name="Martens C."/>
            <person name="Maumus F."/>
            <person name="Michel G."/>
            <person name="Miranda-Saavedra D."/>
            <person name="Morales J."/>
            <person name="Moreau H."/>
            <person name="Motomura T."/>
            <person name="Nagasato C."/>
            <person name="Napoli C.A."/>
            <person name="Nelson D.R."/>
            <person name="Nyvall-Collen P."/>
            <person name="Peters A.F."/>
            <person name="Pommier C."/>
            <person name="Potin P."/>
            <person name="Poulain J."/>
            <person name="Quesneville H."/>
            <person name="Read B."/>
            <person name="Rensing S.A."/>
            <person name="Ritter A."/>
            <person name="Rousvoal S."/>
            <person name="Samanta M."/>
            <person name="Samson G."/>
            <person name="Schroeder D.C."/>
            <person name="Segurens B."/>
            <person name="Strittmatter M."/>
            <person name="Tonon T."/>
            <person name="Tregear J.W."/>
            <person name="Valentin K."/>
            <person name="von Dassow P."/>
            <person name="Yamagishi T."/>
            <person name="Van de Peer Y."/>
            <person name="Wincker P."/>
        </authorList>
    </citation>
    <scope>NUCLEOTIDE SEQUENCE [LARGE SCALE GENOMIC DNA]</scope>
    <source>
        <strain evidence="3">Ec32 / CCAP1310/4</strain>
    </source>
</reference>
<feature type="region of interest" description="Disordered" evidence="1">
    <location>
        <begin position="1"/>
        <end position="100"/>
    </location>
</feature>
<protein>
    <submittedName>
        <fullName evidence="2">Uncharacterized protein</fullName>
    </submittedName>
</protein>
<proteinExistence type="predicted"/>
<dbReference type="Proteomes" id="UP000002630">
    <property type="component" value="Unassembled WGS sequence"/>
</dbReference>
<dbReference type="InParanoid" id="D7G4M6"/>
<evidence type="ECO:0000313" key="3">
    <source>
        <dbReference type="Proteomes" id="UP000002630"/>
    </source>
</evidence>
<feature type="compositionally biased region" description="Gly residues" evidence="1">
    <location>
        <begin position="293"/>
        <end position="303"/>
    </location>
</feature>
<feature type="region of interest" description="Disordered" evidence="1">
    <location>
        <begin position="243"/>
        <end position="381"/>
    </location>
</feature>